<feature type="compositionally biased region" description="Polar residues" evidence="1">
    <location>
        <begin position="120"/>
        <end position="135"/>
    </location>
</feature>
<dbReference type="EnsemblProtists" id="EKX38268">
    <property type="protein sequence ID" value="EKX38268"/>
    <property type="gene ID" value="GUITHDRAFT_144376"/>
</dbReference>
<feature type="compositionally biased region" description="Basic residues" evidence="1">
    <location>
        <begin position="179"/>
        <end position="188"/>
    </location>
</feature>
<evidence type="ECO:0000256" key="1">
    <source>
        <dbReference type="SAM" id="MobiDB-lite"/>
    </source>
</evidence>
<protein>
    <submittedName>
        <fullName evidence="2 3">Uncharacterized protein</fullName>
    </submittedName>
</protein>
<sequence>MYGDPKEGPAPRYCAEHRARDHVELKNSSELLALCPCDLIDLVKPTCFRCPKKPVFGQDGKRRSCSDHKLADFRDIVNKRCSHPEGCNSRAQKTHSLLEVDDSRHGHLCKHHTLPCMHLNESSATPGGSGNTTVKPQEAERKRKRTRGQKTRRRGKEANHNVTAMKERKARLAPAAATRPRRRKRSSQ</sequence>
<dbReference type="GeneID" id="17295013"/>
<dbReference type="HOGENOM" id="CLU_1443566_0_0_1"/>
<proteinExistence type="predicted"/>
<evidence type="ECO:0000313" key="4">
    <source>
        <dbReference type="Proteomes" id="UP000011087"/>
    </source>
</evidence>
<feature type="region of interest" description="Disordered" evidence="1">
    <location>
        <begin position="120"/>
        <end position="188"/>
    </location>
</feature>
<dbReference type="KEGG" id="gtt:GUITHDRAFT_144376"/>
<organism evidence="2">
    <name type="scientific">Guillardia theta (strain CCMP2712)</name>
    <name type="common">Cryptophyte</name>
    <dbReference type="NCBI Taxonomy" id="905079"/>
    <lineage>
        <taxon>Eukaryota</taxon>
        <taxon>Cryptophyceae</taxon>
        <taxon>Pyrenomonadales</taxon>
        <taxon>Geminigeraceae</taxon>
        <taxon>Guillardia</taxon>
    </lineage>
</organism>
<accession>L1IPV5</accession>
<reference evidence="2 4" key="1">
    <citation type="journal article" date="2012" name="Nature">
        <title>Algal genomes reveal evolutionary mosaicism and the fate of nucleomorphs.</title>
        <authorList>
            <consortium name="DOE Joint Genome Institute"/>
            <person name="Curtis B.A."/>
            <person name="Tanifuji G."/>
            <person name="Burki F."/>
            <person name="Gruber A."/>
            <person name="Irimia M."/>
            <person name="Maruyama S."/>
            <person name="Arias M.C."/>
            <person name="Ball S.G."/>
            <person name="Gile G.H."/>
            <person name="Hirakawa Y."/>
            <person name="Hopkins J.F."/>
            <person name="Kuo A."/>
            <person name="Rensing S.A."/>
            <person name="Schmutz J."/>
            <person name="Symeonidi A."/>
            <person name="Elias M."/>
            <person name="Eveleigh R.J."/>
            <person name="Herman E.K."/>
            <person name="Klute M.J."/>
            <person name="Nakayama T."/>
            <person name="Obornik M."/>
            <person name="Reyes-Prieto A."/>
            <person name="Armbrust E.V."/>
            <person name="Aves S.J."/>
            <person name="Beiko R.G."/>
            <person name="Coutinho P."/>
            <person name="Dacks J.B."/>
            <person name="Durnford D.G."/>
            <person name="Fast N.M."/>
            <person name="Green B.R."/>
            <person name="Grisdale C.J."/>
            <person name="Hempel F."/>
            <person name="Henrissat B."/>
            <person name="Hoppner M.P."/>
            <person name="Ishida K."/>
            <person name="Kim E."/>
            <person name="Koreny L."/>
            <person name="Kroth P.G."/>
            <person name="Liu Y."/>
            <person name="Malik S.B."/>
            <person name="Maier U.G."/>
            <person name="McRose D."/>
            <person name="Mock T."/>
            <person name="Neilson J.A."/>
            <person name="Onodera N.T."/>
            <person name="Poole A.M."/>
            <person name="Pritham E.J."/>
            <person name="Richards T.A."/>
            <person name="Rocap G."/>
            <person name="Roy S.W."/>
            <person name="Sarai C."/>
            <person name="Schaack S."/>
            <person name="Shirato S."/>
            <person name="Slamovits C.H."/>
            <person name="Spencer D.F."/>
            <person name="Suzuki S."/>
            <person name="Worden A.Z."/>
            <person name="Zauner S."/>
            <person name="Barry K."/>
            <person name="Bell C."/>
            <person name="Bharti A.K."/>
            <person name="Crow J.A."/>
            <person name="Grimwood J."/>
            <person name="Kramer R."/>
            <person name="Lindquist E."/>
            <person name="Lucas S."/>
            <person name="Salamov A."/>
            <person name="McFadden G.I."/>
            <person name="Lane C.E."/>
            <person name="Keeling P.J."/>
            <person name="Gray M.W."/>
            <person name="Grigoriev I.V."/>
            <person name="Archibald J.M."/>
        </authorList>
    </citation>
    <scope>NUCLEOTIDE SEQUENCE</scope>
    <source>
        <strain evidence="2 4">CCMP2712</strain>
    </source>
</reference>
<feature type="compositionally biased region" description="Basic residues" evidence="1">
    <location>
        <begin position="142"/>
        <end position="155"/>
    </location>
</feature>
<reference evidence="3" key="3">
    <citation type="submission" date="2016-03" db="UniProtKB">
        <authorList>
            <consortium name="EnsemblProtists"/>
        </authorList>
    </citation>
    <scope>IDENTIFICATION</scope>
</reference>
<dbReference type="EMBL" id="JH993050">
    <property type="protein sequence ID" value="EKX38268.1"/>
    <property type="molecule type" value="Genomic_DNA"/>
</dbReference>
<keyword evidence="4" id="KW-1185">Reference proteome</keyword>
<evidence type="ECO:0000313" key="3">
    <source>
        <dbReference type="EnsemblProtists" id="EKX38268"/>
    </source>
</evidence>
<dbReference type="Proteomes" id="UP000011087">
    <property type="component" value="Unassembled WGS sequence"/>
</dbReference>
<dbReference type="PaxDb" id="55529-EKX38268"/>
<evidence type="ECO:0000313" key="2">
    <source>
        <dbReference type="EMBL" id="EKX38268.1"/>
    </source>
</evidence>
<dbReference type="RefSeq" id="XP_005825248.1">
    <property type="nucleotide sequence ID" value="XM_005825191.1"/>
</dbReference>
<name>L1IPV5_GUITC</name>
<gene>
    <name evidence="2" type="ORF">GUITHDRAFT_144376</name>
</gene>
<dbReference type="Pfam" id="PF19114">
    <property type="entry name" value="EsV_1_7_cys"/>
    <property type="match status" value="2"/>
</dbReference>
<dbReference type="AlphaFoldDB" id="L1IPV5"/>
<reference evidence="4" key="2">
    <citation type="submission" date="2012-11" db="EMBL/GenBank/DDBJ databases">
        <authorList>
            <person name="Kuo A."/>
            <person name="Curtis B.A."/>
            <person name="Tanifuji G."/>
            <person name="Burki F."/>
            <person name="Gruber A."/>
            <person name="Irimia M."/>
            <person name="Maruyama S."/>
            <person name="Arias M.C."/>
            <person name="Ball S.G."/>
            <person name="Gile G.H."/>
            <person name="Hirakawa Y."/>
            <person name="Hopkins J.F."/>
            <person name="Rensing S.A."/>
            <person name="Schmutz J."/>
            <person name="Symeonidi A."/>
            <person name="Elias M."/>
            <person name="Eveleigh R.J."/>
            <person name="Herman E.K."/>
            <person name="Klute M.J."/>
            <person name="Nakayama T."/>
            <person name="Obornik M."/>
            <person name="Reyes-Prieto A."/>
            <person name="Armbrust E.V."/>
            <person name="Aves S.J."/>
            <person name="Beiko R.G."/>
            <person name="Coutinho P."/>
            <person name="Dacks J.B."/>
            <person name="Durnford D.G."/>
            <person name="Fast N.M."/>
            <person name="Green B.R."/>
            <person name="Grisdale C."/>
            <person name="Hempe F."/>
            <person name="Henrissat B."/>
            <person name="Hoppner M.P."/>
            <person name="Ishida K.-I."/>
            <person name="Kim E."/>
            <person name="Koreny L."/>
            <person name="Kroth P.G."/>
            <person name="Liu Y."/>
            <person name="Malik S.-B."/>
            <person name="Maier U.G."/>
            <person name="McRose D."/>
            <person name="Mock T."/>
            <person name="Neilson J.A."/>
            <person name="Onodera N.T."/>
            <person name="Poole A.M."/>
            <person name="Pritham E.J."/>
            <person name="Richards T.A."/>
            <person name="Rocap G."/>
            <person name="Roy S.W."/>
            <person name="Sarai C."/>
            <person name="Schaack S."/>
            <person name="Shirato S."/>
            <person name="Slamovits C.H."/>
            <person name="Spencer D.F."/>
            <person name="Suzuki S."/>
            <person name="Worden A.Z."/>
            <person name="Zauner S."/>
            <person name="Barry K."/>
            <person name="Bell C."/>
            <person name="Bharti A.K."/>
            <person name="Crow J.A."/>
            <person name="Grimwood J."/>
            <person name="Kramer R."/>
            <person name="Lindquist E."/>
            <person name="Lucas S."/>
            <person name="Salamov A."/>
            <person name="McFadden G.I."/>
            <person name="Lane C.E."/>
            <person name="Keeling P.J."/>
            <person name="Gray M.W."/>
            <person name="Grigoriev I.V."/>
            <person name="Archibald J.M."/>
        </authorList>
    </citation>
    <scope>NUCLEOTIDE SEQUENCE</scope>
    <source>
        <strain evidence="4">CCMP2712</strain>
    </source>
</reference>
<dbReference type="InterPro" id="IPR043822">
    <property type="entry name" value="EsV_1_7_cys"/>
</dbReference>